<dbReference type="AlphaFoldDB" id="A0A9P3PPN1"/>
<proteinExistence type="predicted"/>
<name>A0A9P3PPN1_LYOSH</name>
<comment type="caution">
    <text evidence="1">The sequence shown here is derived from an EMBL/GenBank/DDBJ whole genome shotgun (WGS) entry which is preliminary data.</text>
</comment>
<gene>
    <name evidence="1" type="ORF">LshimejAT787_0602540</name>
</gene>
<dbReference type="EMBL" id="BRPK01000006">
    <property type="protein sequence ID" value="GLB39092.1"/>
    <property type="molecule type" value="Genomic_DNA"/>
</dbReference>
<dbReference type="Proteomes" id="UP001063166">
    <property type="component" value="Unassembled WGS sequence"/>
</dbReference>
<sequence>MSWTAKRQTDGGVRMIPYLHLRLVDCRARTGHATSVRFQQNFSFEQYLGWAALSRRIRSADSGHCSYGVRIAMYVQEIFMPRTRRCKLCTLAQRPSAAA</sequence>
<accession>A0A9P3PPN1</accession>
<evidence type="ECO:0000313" key="1">
    <source>
        <dbReference type="EMBL" id="GLB39092.1"/>
    </source>
</evidence>
<reference evidence="1" key="1">
    <citation type="submission" date="2022-07" db="EMBL/GenBank/DDBJ databases">
        <title>The genome of Lyophyllum shimeji provides insight into the initial evolution of ectomycorrhizal fungal genome.</title>
        <authorList>
            <person name="Kobayashi Y."/>
            <person name="Shibata T."/>
            <person name="Hirakawa H."/>
            <person name="Shigenobu S."/>
            <person name="Nishiyama T."/>
            <person name="Yamada A."/>
            <person name="Hasebe M."/>
            <person name="Kawaguchi M."/>
        </authorList>
    </citation>
    <scope>NUCLEOTIDE SEQUENCE</scope>
    <source>
        <strain evidence="1">AT787</strain>
    </source>
</reference>
<evidence type="ECO:0000313" key="2">
    <source>
        <dbReference type="Proteomes" id="UP001063166"/>
    </source>
</evidence>
<organism evidence="1 2">
    <name type="scientific">Lyophyllum shimeji</name>
    <name type="common">Hon-shimeji</name>
    <name type="synonym">Tricholoma shimeji</name>
    <dbReference type="NCBI Taxonomy" id="47721"/>
    <lineage>
        <taxon>Eukaryota</taxon>
        <taxon>Fungi</taxon>
        <taxon>Dikarya</taxon>
        <taxon>Basidiomycota</taxon>
        <taxon>Agaricomycotina</taxon>
        <taxon>Agaricomycetes</taxon>
        <taxon>Agaricomycetidae</taxon>
        <taxon>Agaricales</taxon>
        <taxon>Tricholomatineae</taxon>
        <taxon>Lyophyllaceae</taxon>
        <taxon>Lyophyllum</taxon>
    </lineage>
</organism>
<keyword evidence="2" id="KW-1185">Reference proteome</keyword>
<protein>
    <submittedName>
        <fullName evidence="1">Uncharacterized protein</fullName>
    </submittedName>
</protein>